<dbReference type="Proteomes" id="UP001204439">
    <property type="component" value="Unassembled WGS sequence"/>
</dbReference>
<protein>
    <recommendedName>
        <fullName evidence="3">Alpha/beta hydrolase</fullName>
    </recommendedName>
</protein>
<evidence type="ECO:0000313" key="2">
    <source>
        <dbReference type="Proteomes" id="UP001204439"/>
    </source>
</evidence>
<evidence type="ECO:0008006" key="3">
    <source>
        <dbReference type="Google" id="ProtNLM"/>
    </source>
</evidence>
<organism evidence="1 2">
    <name type="scientific">Epilithonimonas ginsengisoli</name>
    <dbReference type="NCBI Taxonomy" id="1245592"/>
    <lineage>
        <taxon>Bacteria</taxon>
        <taxon>Pseudomonadati</taxon>
        <taxon>Bacteroidota</taxon>
        <taxon>Flavobacteriia</taxon>
        <taxon>Flavobacteriales</taxon>
        <taxon>Weeksellaceae</taxon>
        <taxon>Chryseobacterium group</taxon>
        <taxon>Epilithonimonas</taxon>
    </lineage>
</organism>
<reference evidence="1 2" key="1">
    <citation type="submission" date="2023-11" db="EMBL/GenBank/DDBJ databases">
        <title>First isolation, identification, and characterization of non-pathogenic Epilithonimonas ginsengisoli isolated from diseased farmed rainbow trout (Oncorhynchus mykiss) in Chile.</title>
        <authorList>
            <person name="Miranda C.D."/>
            <person name="Irgang R."/>
            <person name="Concha C."/>
            <person name="Rojas R."/>
            <person name="Avendano R."/>
        </authorList>
    </citation>
    <scope>NUCLEOTIDE SEQUENCE [LARGE SCALE GENOMIC DNA]</scope>
    <source>
        <strain evidence="1 2">FP99</strain>
    </source>
</reference>
<comment type="caution">
    <text evidence="1">The sequence shown here is derived from an EMBL/GenBank/DDBJ whole genome shotgun (WGS) entry which is preliminary data.</text>
</comment>
<dbReference type="EMBL" id="JAMXLT020000012">
    <property type="protein sequence ID" value="MDW8548938.1"/>
    <property type="molecule type" value="Genomic_DNA"/>
</dbReference>
<keyword evidence="2" id="KW-1185">Reference proteome</keyword>
<dbReference type="Gene3D" id="3.40.50.1820">
    <property type="entry name" value="alpha/beta hydrolase"/>
    <property type="match status" value="1"/>
</dbReference>
<sequence>MSRTRIVKGTYTKVSEKGHNMYSNENIVTSASRVLTENGKENGVFLGSPKAPPAKTGKIRDIVMFIAGTTDPLNITGKKHEANTKYWRGIDKENQESKVNFWAKIKDLKFQFLDLHIEGDFFSWSGDNDTKERNLGSTRLLDKFLKIYPFWTNQDVHIHLVGHSHGGNVINQFTELIATNSKFPKSWKIKSITYLSTPFFQKKHQLNHSRLHADCKIINVHNEYDLTQQLIANFSLVNLEGLLKAFQIEKFERGINIVKGIKTEYITQYLKGWYSEKKANLAWKEMSDAFLGLNLIILEVINYINSIKIDNSKLEAEKNSFITLLNSALKWTYDVHQNYSGGTRRDKIAWASNLNLTQGITTINTLLDIRTGVRDSYFLNLLAKVFAESQGITDSIDLTLWDPKKQTKALTVIDINITKSDPYHTRGKMSNFKRFISGTTSAMQSNNLQEVLMRLFSQFLSPDSLVKINNYLDYAEYVVTGNLDAQVKILRRNLLVYQRLVTEYNADLVAENDKSITLAERPGSVAYLATASHSLSHTQFWADVEKELRSAFSSGVNPGYKKKS</sequence>
<dbReference type="SUPFAM" id="SSF53474">
    <property type="entry name" value="alpha/beta-Hydrolases"/>
    <property type="match status" value="1"/>
</dbReference>
<dbReference type="RefSeq" id="WP_063968718.1">
    <property type="nucleotide sequence ID" value="NZ_JAMXLT020000012.1"/>
</dbReference>
<name>A0ABU4JGX2_9FLAO</name>
<evidence type="ECO:0000313" key="1">
    <source>
        <dbReference type="EMBL" id="MDW8548938.1"/>
    </source>
</evidence>
<dbReference type="InterPro" id="IPR029058">
    <property type="entry name" value="AB_hydrolase_fold"/>
</dbReference>
<proteinExistence type="predicted"/>
<gene>
    <name evidence="1" type="ORF">NG800_008445</name>
</gene>
<accession>A0ABU4JGX2</accession>